<keyword evidence="2" id="KW-1185">Reference proteome</keyword>
<accession>A0A9Q3GW69</accession>
<name>A0A9Q3GW69_9BASI</name>
<dbReference type="Proteomes" id="UP000765509">
    <property type="component" value="Unassembled WGS sequence"/>
</dbReference>
<proteinExistence type="predicted"/>
<dbReference type="AlphaFoldDB" id="A0A9Q3GW69"/>
<comment type="caution">
    <text evidence="1">The sequence shown here is derived from an EMBL/GenBank/DDBJ whole genome shotgun (WGS) entry which is preliminary data.</text>
</comment>
<gene>
    <name evidence="1" type="ORF">O181_021901</name>
</gene>
<organism evidence="1 2">
    <name type="scientific">Austropuccinia psidii MF-1</name>
    <dbReference type="NCBI Taxonomy" id="1389203"/>
    <lineage>
        <taxon>Eukaryota</taxon>
        <taxon>Fungi</taxon>
        <taxon>Dikarya</taxon>
        <taxon>Basidiomycota</taxon>
        <taxon>Pucciniomycotina</taxon>
        <taxon>Pucciniomycetes</taxon>
        <taxon>Pucciniales</taxon>
        <taxon>Sphaerophragmiaceae</taxon>
        <taxon>Austropuccinia</taxon>
    </lineage>
</organism>
<evidence type="ECO:0000313" key="2">
    <source>
        <dbReference type="Proteomes" id="UP000765509"/>
    </source>
</evidence>
<dbReference type="EMBL" id="AVOT02006681">
    <property type="protein sequence ID" value="MBW0482186.1"/>
    <property type="molecule type" value="Genomic_DNA"/>
</dbReference>
<evidence type="ECO:0000313" key="1">
    <source>
        <dbReference type="EMBL" id="MBW0482186.1"/>
    </source>
</evidence>
<reference evidence="1" key="1">
    <citation type="submission" date="2021-03" db="EMBL/GenBank/DDBJ databases">
        <title>Draft genome sequence of rust myrtle Austropuccinia psidii MF-1, a brazilian biotype.</title>
        <authorList>
            <person name="Quecine M.C."/>
            <person name="Pachon D.M.R."/>
            <person name="Bonatelli M.L."/>
            <person name="Correr F.H."/>
            <person name="Franceschini L.M."/>
            <person name="Leite T.F."/>
            <person name="Margarido G.R.A."/>
            <person name="Almeida C.A."/>
            <person name="Ferrarezi J.A."/>
            <person name="Labate C.A."/>
        </authorList>
    </citation>
    <scope>NUCLEOTIDE SEQUENCE</scope>
    <source>
        <strain evidence="1">MF-1</strain>
    </source>
</reference>
<dbReference type="InterPro" id="IPR043502">
    <property type="entry name" value="DNA/RNA_pol_sf"/>
</dbReference>
<dbReference type="SUPFAM" id="SSF56672">
    <property type="entry name" value="DNA/RNA polymerases"/>
    <property type="match status" value="1"/>
</dbReference>
<dbReference type="OrthoDB" id="1741399at2759"/>
<sequence>MGTKKEKKSSLGIYQFSHQDPLEQLMNELKEVKFSSKLTSKQKLGLLKFLRMNKPDFVIGEEPLGKILGHDIKSYLVVQRPYYPILRRPPYPESLETSKETEKHINKLLDMDLIRKIGHIKIVELITIFLINCHDGNSRLCGYFRALKKYTKSDRYPIPRIPFGLDKLEKPNKLQRWIV</sequence>
<protein>
    <submittedName>
        <fullName evidence="1">Uncharacterized protein</fullName>
    </submittedName>
</protein>
<dbReference type="Gene3D" id="3.10.10.10">
    <property type="entry name" value="HIV Type 1 Reverse Transcriptase, subunit A, domain 1"/>
    <property type="match status" value="1"/>
</dbReference>